<feature type="compositionally biased region" description="Gly residues" evidence="1">
    <location>
        <begin position="65"/>
        <end position="83"/>
    </location>
</feature>
<feature type="compositionally biased region" description="Basic and acidic residues" evidence="1">
    <location>
        <begin position="13"/>
        <end position="22"/>
    </location>
</feature>
<sequence length="119" mass="11817">MSDNVPRGPLGDARPEATDKNIKTPGSLPPEKVENRENVGTVRPEDYPREDRIAGNAAANRGARAGTGSGPATGSGAGAGGRGNPEDYDSDPQGGGGAAPSPTDRGPRTGADAPVGGSR</sequence>
<organism evidence="2">
    <name type="scientific">uncultured Sphingopyxis sp</name>
    <dbReference type="NCBI Taxonomy" id="310581"/>
    <lineage>
        <taxon>Bacteria</taxon>
        <taxon>Pseudomonadati</taxon>
        <taxon>Pseudomonadota</taxon>
        <taxon>Alphaproteobacteria</taxon>
        <taxon>Sphingomonadales</taxon>
        <taxon>Sphingomonadaceae</taxon>
        <taxon>Sphingopyxis</taxon>
        <taxon>environmental samples</taxon>
    </lineage>
</organism>
<feature type="compositionally biased region" description="Low complexity" evidence="1">
    <location>
        <begin position="54"/>
        <end position="64"/>
    </location>
</feature>
<accession>A0A1Y5Q2Q5</accession>
<evidence type="ECO:0000313" key="2">
    <source>
        <dbReference type="EMBL" id="SBV34067.1"/>
    </source>
</evidence>
<dbReference type="EMBL" id="LT598653">
    <property type="protein sequence ID" value="SBV34067.1"/>
    <property type="molecule type" value="Genomic_DNA"/>
</dbReference>
<dbReference type="RefSeq" id="WP_295320610.1">
    <property type="nucleotide sequence ID" value="NZ_LT598653.1"/>
</dbReference>
<dbReference type="AlphaFoldDB" id="A0A1Y5Q2Q5"/>
<evidence type="ECO:0000256" key="1">
    <source>
        <dbReference type="SAM" id="MobiDB-lite"/>
    </source>
</evidence>
<name>A0A1Y5Q2Q5_9SPHN</name>
<reference evidence="2" key="1">
    <citation type="submission" date="2016-03" db="EMBL/GenBank/DDBJ databases">
        <authorList>
            <person name="Ploux O."/>
        </authorList>
    </citation>
    <scope>NUCLEOTIDE SEQUENCE</scope>
    <source>
        <strain evidence="2">UC10</strain>
    </source>
</reference>
<protein>
    <submittedName>
        <fullName evidence="2">Uncharacterized protein</fullName>
    </submittedName>
</protein>
<feature type="region of interest" description="Disordered" evidence="1">
    <location>
        <begin position="1"/>
        <end position="119"/>
    </location>
</feature>
<dbReference type="KEGG" id="sphu:SPPYR_2947"/>
<proteinExistence type="predicted"/>
<feature type="compositionally biased region" description="Basic and acidic residues" evidence="1">
    <location>
        <begin position="31"/>
        <end position="53"/>
    </location>
</feature>
<gene>
    <name evidence="2" type="ORF">SPPYR_2947</name>
</gene>